<proteinExistence type="predicted"/>
<organism evidence="2 3">
    <name type="scientific">Saccharopolyspora shandongensis</name>
    <dbReference type="NCBI Taxonomy" id="418495"/>
    <lineage>
        <taxon>Bacteria</taxon>
        <taxon>Bacillati</taxon>
        <taxon>Actinomycetota</taxon>
        <taxon>Actinomycetes</taxon>
        <taxon>Pseudonocardiales</taxon>
        <taxon>Pseudonocardiaceae</taxon>
        <taxon>Saccharopolyspora</taxon>
    </lineage>
</organism>
<accession>A0A1H3JGA1</accession>
<dbReference type="AlphaFoldDB" id="A0A1H3JGA1"/>
<evidence type="ECO:0000313" key="2">
    <source>
        <dbReference type="EMBL" id="SDY38234.1"/>
    </source>
</evidence>
<keyword evidence="1" id="KW-0812">Transmembrane</keyword>
<dbReference type="OrthoDB" id="3693730at2"/>
<keyword evidence="3" id="KW-1185">Reference proteome</keyword>
<reference evidence="3" key="1">
    <citation type="submission" date="2016-10" db="EMBL/GenBank/DDBJ databases">
        <authorList>
            <person name="Varghese N."/>
            <person name="Submissions S."/>
        </authorList>
    </citation>
    <scope>NUCLEOTIDE SEQUENCE [LARGE SCALE GENOMIC DNA]</scope>
    <source>
        <strain evidence="3">CGMCC 4.3530</strain>
    </source>
</reference>
<name>A0A1H3JGA1_9PSEU</name>
<keyword evidence="1" id="KW-1133">Transmembrane helix</keyword>
<evidence type="ECO:0000256" key="1">
    <source>
        <dbReference type="SAM" id="Phobius"/>
    </source>
</evidence>
<dbReference type="Proteomes" id="UP000199529">
    <property type="component" value="Unassembled WGS sequence"/>
</dbReference>
<sequence length="198" mass="21200">MDGIWVQVLVALIAGACGAGVMLAVVCARRRRAREVVGPTVVPPATQSVVSPSPLPDKWLNEVQRCEQAVYRAARAVDAVSSTQARHQLQTVVRRMDAELPNVRALSELGRGLESSESRDDAVVGRVQSQLDDAAARFGMVTDHVLEAVVELVAAPDLSRIHEQVLVLRDQFPLLRPMSAVFGPPPGSAPARALMTAA</sequence>
<protein>
    <submittedName>
        <fullName evidence="2">Uncharacterized protein</fullName>
    </submittedName>
</protein>
<dbReference type="EMBL" id="FNOK01000025">
    <property type="protein sequence ID" value="SDY38234.1"/>
    <property type="molecule type" value="Genomic_DNA"/>
</dbReference>
<keyword evidence="1" id="KW-0472">Membrane</keyword>
<evidence type="ECO:0000313" key="3">
    <source>
        <dbReference type="Proteomes" id="UP000199529"/>
    </source>
</evidence>
<gene>
    <name evidence="2" type="ORF">SAMN05216215_1025129</name>
</gene>
<feature type="transmembrane region" description="Helical" evidence="1">
    <location>
        <begin position="6"/>
        <end position="28"/>
    </location>
</feature>